<dbReference type="EMBL" id="NJHN03000077">
    <property type="protein sequence ID" value="KAH9417402.1"/>
    <property type="molecule type" value="Genomic_DNA"/>
</dbReference>
<comment type="caution">
    <text evidence="2">The sequence shown here is derived from an EMBL/GenBank/DDBJ whole genome shotgun (WGS) entry which is preliminary data.</text>
</comment>
<evidence type="ECO:0000313" key="2">
    <source>
        <dbReference type="EMBL" id="KAH9417402.1"/>
    </source>
</evidence>
<dbReference type="Proteomes" id="UP000887458">
    <property type="component" value="Unassembled WGS sequence"/>
</dbReference>
<keyword evidence="3" id="KW-1185">Reference proteome</keyword>
<protein>
    <submittedName>
        <fullName evidence="2">Uncharacterized protein</fullName>
    </submittedName>
</protein>
<evidence type="ECO:0000313" key="3">
    <source>
        <dbReference type="Proteomes" id="UP000887458"/>
    </source>
</evidence>
<sequence length="476" mass="56775">MFDSNQNSLIKILSNQSIDPIPNCRYKRLICTKIFENQNQNDNDNGEEQQQQPNVFAFDQVIFRQKCSFQFELLDNLIILFKANNHHILYQINTKFYDELEQNGFVEEIANHIDHDILQQQQIIRCQFYPYDLGLYSSLCRERLNIYDTIRQELIQTLSIRNNNNRKQFYQMDWNRLTFVSIALACDNSETLIFDHRTNHTSLSLIINDPCIKNNETTKCQTVYWSPQDENGLFIGTRAGSIHFYDIRQTRRPLASHLSSYLYRHPVAHISMTPDHQNLITIYPTYQNIFRWKINRMNQMNQFLKEMPLFIVRNKSSSTINLSNDNNSLLFKKYKNFNDIHFRFEHMQPFITNEYLTLYSRTMNGQIENINYTFNETKKYVDESILTKNTNFWPKKLSLSTVDNNFGHHPLSTLFYGYRSTNQGDESMPALFYKANNVFVVRRLRSTNDDDDDDFKQNFRKQQPMENEDRWSSDSE</sequence>
<reference evidence="2 3" key="2">
    <citation type="journal article" date="2022" name="Mol. Biol. Evol.">
        <title>Comparative Genomics Reveals Insights into the Divergent Evolution of Astigmatic Mites and Household Pest Adaptations.</title>
        <authorList>
            <person name="Xiong Q."/>
            <person name="Wan A.T."/>
            <person name="Liu X."/>
            <person name="Fung C.S."/>
            <person name="Xiao X."/>
            <person name="Malainual N."/>
            <person name="Hou J."/>
            <person name="Wang L."/>
            <person name="Wang M."/>
            <person name="Yang K.Y."/>
            <person name="Cui Y."/>
            <person name="Leung E.L."/>
            <person name="Nong W."/>
            <person name="Shin S.K."/>
            <person name="Au S.W."/>
            <person name="Jeong K.Y."/>
            <person name="Chew F.T."/>
            <person name="Hui J.H."/>
            <person name="Leung T.F."/>
            <person name="Tungtrongchitr A."/>
            <person name="Zhong N."/>
            <person name="Liu Z."/>
            <person name="Tsui S.K."/>
        </authorList>
    </citation>
    <scope>NUCLEOTIDE SEQUENCE [LARGE SCALE GENOMIC DNA]</scope>
    <source>
        <strain evidence="2">Derp</strain>
    </source>
</reference>
<reference evidence="2 3" key="1">
    <citation type="journal article" date="2018" name="J. Allergy Clin. Immunol.">
        <title>High-quality assembly of Dermatophagoides pteronyssinus genome and transcriptome reveals a wide range of novel allergens.</title>
        <authorList>
            <person name="Liu X.Y."/>
            <person name="Yang K.Y."/>
            <person name="Wang M.Q."/>
            <person name="Kwok J.S."/>
            <person name="Zeng X."/>
            <person name="Yang Z."/>
            <person name="Xiao X.J."/>
            <person name="Lau C.P."/>
            <person name="Li Y."/>
            <person name="Huang Z.M."/>
            <person name="Ba J.G."/>
            <person name="Yim A.K."/>
            <person name="Ouyang C.Y."/>
            <person name="Ngai S.M."/>
            <person name="Chan T.F."/>
            <person name="Leung E.L."/>
            <person name="Liu L."/>
            <person name="Liu Z.G."/>
            <person name="Tsui S.K."/>
        </authorList>
    </citation>
    <scope>NUCLEOTIDE SEQUENCE [LARGE SCALE GENOMIC DNA]</scope>
    <source>
        <strain evidence="2">Derp</strain>
    </source>
</reference>
<dbReference type="InterPro" id="IPR015943">
    <property type="entry name" value="WD40/YVTN_repeat-like_dom_sf"/>
</dbReference>
<dbReference type="Gene3D" id="2.130.10.10">
    <property type="entry name" value="YVTN repeat-like/Quinoprotein amine dehydrogenase"/>
    <property type="match status" value="1"/>
</dbReference>
<dbReference type="InterPro" id="IPR036322">
    <property type="entry name" value="WD40_repeat_dom_sf"/>
</dbReference>
<organism evidence="2 3">
    <name type="scientific">Dermatophagoides pteronyssinus</name>
    <name type="common">European house dust mite</name>
    <dbReference type="NCBI Taxonomy" id="6956"/>
    <lineage>
        <taxon>Eukaryota</taxon>
        <taxon>Metazoa</taxon>
        <taxon>Ecdysozoa</taxon>
        <taxon>Arthropoda</taxon>
        <taxon>Chelicerata</taxon>
        <taxon>Arachnida</taxon>
        <taxon>Acari</taxon>
        <taxon>Acariformes</taxon>
        <taxon>Sarcoptiformes</taxon>
        <taxon>Astigmata</taxon>
        <taxon>Psoroptidia</taxon>
        <taxon>Analgoidea</taxon>
        <taxon>Pyroglyphidae</taxon>
        <taxon>Dermatophagoidinae</taxon>
        <taxon>Dermatophagoides</taxon>
    </lineage>
</organism>
<name>A0ABQ8J4I2_DERPT</name>
<accession>A0ABQ8J4I2</accession>
<feature type="compositionally biased region" description="Basic and acidic residues" evidence="1">
    <location>
        <begin position="467"/>
        <end position="476"/>
    </location>
</feature>
<gene>
    <name evidence="2" type="ORF">DERP_007400</name>
</gene>
<dbReference type="SUPFAM" id="SSF50978">
    <property type="entry name" value="WD40 repeat-like"/>
    <property type="match status" value="1"/>
</dbReference>
<evidence type="ECO:0000256" key="1">
    <source>
        <dbReference type="SAM" id="MobiDB-lite"/>
    </source>
</evidence>
<proteinExistence type="predicted"/>
<feature type="region of interest" description="Disordered" evidence="1">
    <location>
        <begin position="450"/>
        <end position="476"/>
    </location>
</feature>